<dbReference type="PROSITE" id="PS50862">
    <property type="entry name" value="AA_TRNA_LIGASE_II"/>
    <property type="match status" value="1"/>
</dbReference>
<dbReference type="CDD" id="cd00773">
    <property type="entry name" value="HisRS-like_core"/>
    <property type="match status" value="1"/>
</dbReference>
<dbReference type="InterPro" id="IPR036621">
    <property type="entry name" value="Anticodon-bd_dom_sf"/>
</dbReference>
<keyword evidence="5 8" id="KW-0648">Protein biosynthesis</keyword>
<feature type="binding site" evidence="9">
    <location>
        <position position="124"/>
    </location>
    <ligand>
        <name>L-histidine</name>
        <dbReference type="ChEBI" id="CHEBI:57595"/>
    </ligand>
</feature>
<dbReference type="GO" id="GO:0004821">
    <property type="term" value="F:histidine-tRNA ligase activity"/>
    <property type="evidence" value="ECO:0007669"/>
    <property type="project" value="UniProtKB-UniRule"/>
</dbReference>
<dbReference type="AlphaFoldDB" id="A0A369KBR3"/>
<dbReference type="Pfam" id="PF03129">
    <property type="entry name" value="HGTP_anticodon"/>
    <property type="match status" value="1"/>
</dbReference>
<dbReference type="PANTHER" id="PTHR43707:SF1">
    <property type="entry name" value="HISTIDINE--TRNA LIGASE, MITOCHONDRIAL-RELATED"/>
    <property type="match status" value="1"/>
</dbReference>
<dbReference type="HAMAP" id="MF_00127">
    <property type="entry name" value="His_tRNA_synth"/>
    <property type="match status" value="1"/>
</dbReference>
<evidence type="ECO:0000259" key="10">
    <source>
        <dbReference type="PROSITE" id="PS50862"/>
    </source>
</evidence>
<dbReference type="GO" id="GO:0005524">
    <property type="term" value="F:ATP binding"/>
    <property type="evidence" value="ECO:0007669"/>
    <property type="project" value="UniProtKB-UniRule"/>
</dbReference>
<dbReference type="NCBIfam" id="TIGR00442">
    <property type="entry name" value="hisS"/>
    <property type="match status" value="1"/>
</dbReference>
<dbReference type="EC" id="6.1.1.21" evidence="8"/>
<dbReference type="EMBL" id="QQBG01000017">
    <property type="protein sequence ID" value="RDB31358.1"/>
    <property type="molecule type" value="Genomic_DNA"/>
</dbReference>
<dbReference type="InterPro" id="IPR004154">
    <property type="entry name" value="Anticodon-bd"/>
</dbReference>
<feature type="binding site" evidence="9">
    <location>
        <position position="142"/>
    </location>
    <ligand>
        <name>L-histidine</name>
        <dbReference type="ChEBI" id="CHEBI:57595"/>
    </ligand>
</feature>
<dbReference type="SUPFAM" id="SSF52954">
    <property type="entry name" value="Class II aaRS ABD-related"/>
    <property type="match status" value="1"/>
</dbReference>
<dbReference type="InterPro" id="IPR045864">
    <property type="entry name" value="aa-tRNA-synth_II/BPL/LPL"/>
</dbReference>
<evidence type="ECO:0000256" key="6">
    <source>
        <dbReference type="ARBA" id="ARBA00023146"/>
    </source>
</evidence>
<organism evidence="11 12">
    <name type="scientific">Candidatus Similichlamydia laticola</name>
    <dbReference type="NCBI Taxonomy" id="2170265"/>
    <lineage>
        <taxon>Bacteria</taxon>
        <taxon>Pseudomonadati</taxon>
        <taxon>Chlamydiota</taxon>
        <taxon>Chlamydiia</taxon>
        <taxon>Parachlamydiales</taxon>
        <taxon>Candidatus Parilichlamydiaceae</taxon>
        <taxon>Candidatus Similichlamydia</taxon>
    </lineage>
</organism>
<keyword evidence="8" id="KW-0067">ATP-binding</keyword>
<name>A0A369KBR3_9BACT</name>
<dbReference type="InterPro" id="IPR006195">
    <property type="entry name" value="aa-tRNA-synth_II"/>
</dbReference>
<evidence type="ECO:0000256" key="9">
    <source>
        <dbReference type="PIRSR" id="PIRSR001549-1"/>
    </source>
</evidence>
<proteinExistence type="inferred from homology"/>
<evidence type="ECO:0000256" key="2">
    <source>
        <dbReference type="ARBA" id="ARBA00011738"/>
    </source>
</evidence>
<evidence type="ECO:0000256" key="8">
    <source>
        <dbReference type="HAMAP-Rule" id="MF_00127"/>
    </source>
</evidence>
<dbReference type="Gene3D" id="3.30.930.10">
    <property type="entry name" value="Bira Bifunctional Protein, Domain 2"/>
    <property type="match status" value="1"/>
</dbReference>
<dbReference type="Gene3D" id="3.40.50.800">
    <property type="entry name" value="Anticodon-binding domain"/>
    <property type="match status" value="1"/>
</dbReference>
<evidence type="ECO:0000256" key="7">
    <source>
        <dbReference type="ARBA" id="ARBA00047639"/>
    </source>
</evidence>
<evidence type="ECO:0000256" key="1">
    <source>
        <dbReference type="ARBA" id="ARBA00008226"/>
    </source>
</evidence>
<dbReference type="InterPro" id="IPR004516">
    <property type="entry name" value="HisRS/HisZ"/>
</dbReference>
<feature type="binding site" evidence="9">
    <location>
        <begin position="272"/>
        <end position="273"/>
    </location>
    <ligand>
        <name>L-histidine</name>
        <dbReference type="ChEBI" id="CHEBI:57595"/>
    </ligand>
</feature>
<keyword evidence="4 8" id="KW-0547">Nucleotide-binding</keyword>
<dbReference type="PIRSF" id="PIRSF001549">
    <property type="entry name" value="His-tRNA_synth"/>
    <property type="match status" value="1"/>
</dbReference>
<dbReference type="RefSeq" id="WP_114544413.1">
    <property type="nucleotide sequence ID" value="NZ_QQBG01000017.1"/>
</dbReference>
<feature type="binding site" evidence="9">
    <location>
        <position position="138"/>
    </location>
    <ligand>
        <name>L-histidine</name>
        <dbReference type="ChEBI" id="CHEBI:57595"/>
    </ligand>
</feature>
<gene>
    <name evidence="8" type="primary">hisS</name>
    <name evidence="11" type="ORF">HAT2_00537</name>
</gene>
<comment type="catalytic activity">
    <reaction evidence="7 8">
        <text>tRNA(His) + L-histidine + ATP = L-histidyl-tRNA(His) + AMP + diphosphate + H(+)</text>
        <dbReference type="Rhea" id="RHEA:17313"/>
        <dbReference type="Rhea" id="RHEA-COMP:9665"/>
        <dbReference type="Rhea" id="RHEA-COMP:9689"/>
        <dbReference type="ChEBI" id="CHEBI:15378"/>
        <dbReference type="ChEBI" id="CHEBI:30616"/>
        <dbReference type="ChEBI" id="CHEBI:33019"/>
        <dbReference type="ChEBI" id="CHEBI:57595"/>
        <dbReference type="ChEBI" id="CHEBI:78442"/>
        <dbReference type="ChEBI" id="CHEBI:78527"/>
        <dbReference type="ChEBI" id="CHEBI:456215"/>
        <dbReference type="EC" id="6.1.1.21"/>
    </reaction>
</comment>
<dbReference type="InterPro" id="IPR015807">
    <property type="entry name" value="His-tRNA-ligase"/>
</dbReference>
<comment type="subunit">
    <text evidence="2 8">Homodimer.</text>
</comment>
<dbReference type="GO" id="GO:0005737">
    <property type="term" value="C:cytoplasm"/>
    <property type="evidence" value="ECO:0007669"/>
    <property type="project" value="UniProtKB-SubCell"/>
</dbReference>
<dbReference type="OrthoDB" id="9800814at2"/>
<evidence type="ECO:0000313" key="12">
    <source>
        <dbReference type="Proteomes" id="UP000253816"/>
    </source>
</evidence>
<keyword evidence="12" id="KW-1185">Reference proteome</keyword>
<sequence length="428" mass="48282">MVVRRVKGTFDLLPESLSTDKGFAASYWRHLEDLIHSLACHWGYEEVRTPILEAIELFQKTSGESSDVCMKQMYSFADKGGREIVLRPEGTPPVLRALGEGSCFSHGSAFRKRHDVYYLGPMFRYERPQSGRYRQFTQFGVETIGPDQSQVDSELVAMGAAFLEELKISYCVVINSLGTPEEICAYRKALIHYLMPFEESLSEDSRRRLASNPLRILDSKDKKDQELIEGAPFITESLGKSSLDRFEKVQAALRSMDIPFRVEPKLVRGLDYYNNIAFEYVVCEEEEQPSLGGGGRYNHLVSSMGYPDLPGVGFAFGLERVMQAALKKGFGTPTTSCDVLFISLLEETEPICFQLASQLRKRGIRLKTRFSEKSLGHALKECDVVGASWILIYGKQEQEKGVLQLKNAKNRFSQTVPIDVEAIFDSLQ</sequence>
<keyword evidence="8" id="KW-0963">Cytoplasm</keyword>
<dbReference type="GO" id="GO:0006427">
    <property type="term" value="P:histidyl-tRNA aminoacylation"/>
    <property type="evidence" value="ECO:0007669"/>
    <property type="project" value="UniProtKB-UniRule"/>
</dbReference>
<accession>A0A369KBR3</accession>
<dbReference type="Pfam" id="PF13393">
    <property type="entry name" value="tRNA-synt_His"/>
    <property type="match status" value="1"/>
</dbReference>
<dbReference type="Proteomes" id="UP000253816">
    <property type="component" value="Unassembled WGS sequence"/>
</dbReference>
<evidence type="ECO:0000256" key="4">
    <source>
        <dbReference type="ARBA" id="ARBA00022741"/>
    </source>
</evidence>
<feature type="domain" description="Aminoacyl-transfer RNA synthetases class-II family profile" evidence="10">
    <location>
        <begin position="29"/>
        <end position="333"/>
    </location>
</feature>
<keyword evidence="6 8" id="KW-0030">Aminoacyl-tRNA synthetase</keyword>
<dbReference type="InterPro" id="IPR041715">
    <property type="entry name" value="HisRS-like_core"/>
</dbReference>
<dbReference type="PANTHER" id="PTHR43707">
    <property type="entry name" value="HISTIDYL-TRNA SYNTHETASE"/>
    <property type="match status" value="1"/>
</dbReference>
<keyword evidence="3 8" id="KW-0436">Ligase</keyword>
<comment type="subcellular location">
    <subcellularLocation>
        <location evidence="8">Cytoplasm</location>
    </subcellularLocation>
</comment>
<feature type="binding site" evidence="9">
    <location>
        <position position="268"/>
    </location>
    <ligand>
        <name>L-histidine</name>
        <dbReference type="ChEBI" id="CHEBI:57595"/>
    </ligand>
</feature>
<feature type="binding site" evidence="9">
    <location>
        <begin position="89"/>
        <end position="91"/>
    </location>
    <ligand>
        <name>L-histidine</name>
        <dbReference type="ChEBI" id="CHEBI:57595"/>
    </ligand>
</feature>
<comment type="similarity">
    <text evidence="1 8">Belongs to the class-II aminoacyl-tRNA synthetase family.</text>
</comment>
<evidence type="ECO:0000313" key="11">
    <source>
        <dbReference type="EMBL" id="RDB31358.1"/>
    </source>
</evidence>
<dbReference type="SUPFAM" id="SSF55681">
    <property type="entry name" value="Class II aaRS and biotin synthetases"/>
    <property type="match status" value="1"/>
</dbReference>
<protein>
    <recommendedName>
        <fullName evidence="8">Histidine--tRNA ligase</fullName>
        <ecNumber evidence="8">6.1.1.21</ecNumber>
    </recommendedName>
    <alternativeName>
        <fullName evidence="8">Histidyl-tRNA synthetase</fullName>
        <shortName evidence="8">HisRS</shortName>
    </alternativeName>
</protein>
<comment type="caution">
    <text evidence="11">The sequence shown here is derived from an EMBL/GenBank/DDBJ whole genome shotgun (WGS) entry which is preliminary data.</text>
</comment>
<reference evidence="11 12" key="1">
    <citation type="submission" date="2018-07" db="EMBL/GenBank/DDBJ databases">
        <title>Comparative genomics of the Candidatus Parilichlamydiaceae reveals evidence of convergent evolution and genome reduction in the phylum Chlamydiae.</title>
        <authorList>
            <person name="Taylor-Brown A."/>
            <person name="Polkinghorne A."/>
        </authorList>
    </citation>
    <scope>NUCLEOTIDE SEQUENCE [LARGE SCALE GENOMIC DNA]</scope>
    <source>
        <strain evidence="11 12">Hat2</strain>
    </source>
</reference>
<evidence type="ECO:0000256" key="5">
    <source>
        <dbReference type="ARBA" id="ARBA00022917"/>
    </source>
</evidence>
<evidence type="ECO:0000256" key="3">
    <source>
        <dbReference type="ARBA" id="ARBA00022598"/>
    </source>
</evidence>